<dbReference type="Gene3D" id="3.30.450.20">
    <property type="entry name" value="PAS domain"/>
    <property type="match status" value="2"/>
</dbReference>
<dbReference type="PANTHER" id="PTHR43304">
    <property type="entry name" value="PHYTOCHROME-LIKE PROTEIN CPH1"/>
    <property type="match status" value="1"/>
</dbReference>
<evidence type="ECO:0000256" key="1">
    <source>
        <dbReference type="ARBA" id="ARBA00000085"/>
    </source>
</evidence>
<dbReference type="PANTHER" id="PTHR43304:SF1">
    <property type="entry name" value="PAC DOMAIN-CONTAINING PROTEIN"/>
    <property type="match status" value="1"/>
</dbReference>
<keyword evidence="5" id="KW-0418">Kinase</keyword>
<evidence type="ECO:0000256" key="5">
    <source>
        <dbReference type="ARBA" id="ARBA00022777"/>
    </source>
</evidence>
<gene>
    <name evidence="9" type="ORF">SAMN04488063_0222</name>
</gene>
<dbReference type="SUPFAM" id="SSF55785">
    <property type="entry name" value="PYP-like sensor domain (PAS domain)"/>
    <property type="match status" value="2"/>
</dbReference>
<evidence type="ECO:0000259" key="6">
    <source>
        <dbReference type="PROSITE" id="PS50109"/>
    </source>
</evidence>
<dbReference type="InterPro" id="IPR013656">
    <property type="entry name" value="PAS_4"/>
</dbReference>
<dbReference type="EMBL" id="FOOQ01000001">
    <property type="protein sequence ID" value="SFF77141.1"/>
    <property type="molecule type" value="Genomic_DNA"/>
</dbReference>
<keyword evidence="3" id="KW-0597">Phosphoprotein</keyword>
<organism evidence="9 10">
    <name type="scientific">Halopelagius inordinatus</name>
    <dbReference type="NCBI Taxonomy" id="553467"/>
    <lineage>
        <taxon>Archaea</taxon>
        <taxon>Methanobacteriati</taxon>
        <taxon>Methanobacteriota</taxon>
        <taxon>Stenosarchaea group</taxon>
        <taxon>Halobacteria</taxon>
        <taxon>Halobacteriales</taxon>
        <taxon>Haloferacaceae</taxon>
    </lineage>
</organism>
<dbReference type="CDD" id="cd00082">
    <property type="entry name" value="HisKA"/>
    <property type="match status" value="1"/>
</dbReference>
<feature type="domain" description="PAC" evidence="8">
    <location>
        <begin position="230"/>
        <end position="281"/>
    </location>
</feature>
<dbReference type="PROSITE" id="PS50112">
    <property type="entry name" value="PAS"/>
    <property type="match status" value="2"/>
</dbReference>
<dbReference type="AlphaFoldDB" id="A0A1I2LJ59"/>
<evidence type="ECO:0000259" key="8">
    <source>
        <dbReference type="PROSITE" id="PS50113"/>
    </source>
</evidence>
<dbReference type="Pfam" id="PF08448">
    <property type="entry name" value="PAS_4"/>
    <property type="match status" value="2"/>
</dbReference>
<dbReference type="RefSeq" id="WP_092887199.1">
    <property type="nucleotide sequence ID" value="NZ_FOOQ01000001.1"/>
</dbReference>
<dbReference type="InterPro" id="IPR003594">
    <property type="entry name" value="HATPase_dom"/>
</dbReference>
<dbReference type="PROSITE" id="PS50109">
    <property type="entry name" value="HIS_KIN"/>
    <property type="match status" value="1"/>
</dbReference>
<dbReference type="Gene3D" id="3.30.565.10">
    <property type="entry name" value="Histidine kinase-like ATPase, C-terminal domain"/>
    <property type="match status" value="1"/>
</dbReference>
<dbReference type="NCBIfam" id="TIGR00229">
    <property type="entry name" value="sensory_box"/>
    <property type="match status" value="2"/>
</dbReference>
<dbReference type="PROSITE" id="PS50113">
    <property type="entry name" value="PAC"/>
    <property type="match status" value="2"/>
</dbReference>
<dbReference type="SUPFAM" id="SSF47384">
    <property type="entry name" value="Homodimeric domain of signal transducing histidine kinase"/>
    <property type="match status" value="1"/>
</dbReference>
<dbReference type="InterPro" id="IPR005467">
    <property type="entry name" value="His_kinase_dom"/>
</dbReference>
<reference evidence="10" key="1">
    <citation type="submission" date="2016-10" db="EMBL/GenBank/DDBJ databases">
        <authorList>
            <person name="Varghese N."/>
            <person name="Submissions S."/>
        </authorList>
    </citation>
    <scope>NUCLEOTIDE SEQUENCE [LARGE SCALE GENOMIC DNA]</scope>
    <source>
        <strain evidence="10">CGMCC 1.7739</strain>
    </source>
</reference>
<dbReference type="InterPro" id="IPR052162">
    <property type="entry name" value="Sensor_kinase/Photoreceptor"/>
</dbReference>
<dbReference type="FunFam" id="3.30.565.10:FF:000006">
    <property type="entry name" value="Sensor histidine kinase WalK"/>
    <property type="match status" value="1"/>
</dbReference>
<evidence type="ECO:0000256" key="3">
    <source>
        <dbReference type="ARBA" id="ARBA00022553"/>
    </source>
</evidence>
<dbReference type="STRING" id="553467.SAMN04488063_0222"/>
<feature type="domain" description="Histidine kinase" evidence="6">
    <location>
        <begin position="292"/>
        <end position="505"/>
    </location>
</feature>
<dbReference type="OrthoDB" id="106630at2157"/>
<dbReference type="Pfam" id="PF00512">
    <property type="entry name" value="HisKA"/>
    <property type="match status" value="1"/>
</dbReference>
<comment type="catalytic activity">
    <reaction evidence="1">
        <text>ATP + protein L-histidine = ADP + protein N-phospho-L-histidine.</text>
        <dbReference type="EC" id="2.7.13.3"/>
    </reaction>
</comment>
<dbReference type="CDD" id="cd00130">
    <property type="entry name" value="PAS"/>
    <property type="match status" value="2"/>
</dbReference>
<dbReference type="InterPro" id="IPR001610">
    <property type="entry name" value="PAC"/>
</dbReference>
<dbReference type="GO" id="GO:0000155">
    <property type="term" value="F:phosphorelay sensor kinase activity"/>
    <property type="evidence" value="ECO:0007669"/>
    <property type="project" value="InterPro"/>
</dbReference>
<feature type="domain" description="PAC" evidence="8">
    <location>
        <begin position="95"/>
        <end position="146"/>
    </location>
</feature>
<evidence type="ECO:0000256" key="4">
    <source>
        <dbReference type="ARBA" id="ARBA00022679"/>
    </source>
</evidence>
<dbReference type="SMART" id="SM00387">
    <property type="entry name" value="HATPase_c"/>
    <property type="match status" value="1"/>
</dbReference>
<dbReference type="PRINTS" id="PR00344">
    <property type="entry name" value="BCTRLSENSOR"/>
</dbReference>
<evidence type="ECO:0000259" key="7">
    <source>
        <dbReference type="PROSITE" id="PS50112"/>
    </source>
</evidence>
<dbReference type="InterPro" id="IPR035965">
    <property type="entry name" value="PAS-like_dom_sf"/>
</dbReference>
<name>A0A1I2LJ59_9EURY</name>
<feature type="domain" description="PAS" evidence="7">
    <location>
        <begin position="156"/>
        <end position="198"/>
    </location>
</feature>
<feature type="domain" description="PAS" evidence="7">
    <location>
        <begin position="21"/>
        <end position="91"/>
    </location>
</feature>
<proteinExistence type="predicted"/>
<protein>
    <recommendedName>
        <fullName evidence="2">histidine kinase</fullName>
        <ecNumber evidence="2">2.7.13.3</ecNumber>
    </recommendedName>
</protein>
<keyword evidence="4" id="KW-0808">Transferase</keyword>
<dbReference type="InterPro" id="IPR000700">
    <property type="entry name" value="PAS-assoc_C"/>
</dbReference>
<evidence type="ECO:0000313" key="10">
    <source>
        <dbReference type="Proteomes" id="UP000198876"/>
    </source>
</evidence>
<dbReference type="SMART" id="SM00388">
    <property type="entry name" value="HisKA"/>
    <property type="match status" value="1"/>
</dbReference>
<dbReference type="InterPro" id="IPR004358">
    <property type="entry name" value="Sig_transdc_His_kin-like_C"/>
</dbReference>
<dbReference type="InterPro" id="IPR036097">
    <property type="entry name" value="HisK_dim/P_sf"/>
</dbReference>
<dbReference type="SUPFAM" id="SSF55874">
    <property type="entry name" value="ATPase domain of HSP90 chaperone/DNA topoisomerase II/histidine kinase"/>
    <property type="match status" value="1"/>
</dbReference>
<dbReference type="SMART" id="SM00086">
    <property type="entry name" value="PAC"/>
    <property type="match status" value="2"/>
</dbReference>
<dbReference type="InterPro" id="IPR000014">
    <property type="entry name" value="PAS"/>
</dbReference>
<dbReference type="InterPro" id="IPR003661">
    <property type="entry name" value="HisK_dim/P_dom"/>
</dbReference>
<evidence type="ECO:0000313" key="9">
    <source>
        <dbReference type="EMBL" id="SFF77141.1"/>
    </source>
</evidence>
<keyword evidence="10" id="KW-1185">Reference proteome</keyword>
<accession>A0A1I2LJ59</accession>
<dbReference type="Pfam" id="PF02518">
    <property type="entry name" value="HATPase_c"/>
    <property type="match status" value="1"/>
</dbReference>
<dbReference type="InterPro" id="IPR036890">
    <property type="entry name" value="HATPase_C_sf"/>
</dbReference>
<dbReference type="SMART" id="SM00091">
    <property type="entry name" value="PAS"/>
    <property type="match status" value="2"/>
</dbReference>
<dbReference type="EC" id="2.7.13.3" evidence="2"/>
<evidence type="ECO:0000256" key="2">
    <source>
        <dbReference type="ARBA" id="ARBA00012438"/>
    </source>
</evidence>
<sequence>MSDHEEAAGSGPRTERTEAEALQHYRTLANAVDDGIYRLDAESRFVAVNDVVVERLGYAREELLGEPVSTILADGDAERVETLIRDLLASDEDARTVELPVRTADGGRVVCEVRVSLLRADGEFSGTVGVARDISERTATERRFERRANEIELERYKQYTDDVLDAVDDIFYILDEDGHLRRWNESLCEVSGYADDEVRSMHALEFFDSGAVDSDDVSEAIRTGFETGHTRIQANVLTKDGDSVPYEFYGASLEDPDGNPVIAGIGRDVTERKETKRRLEESNERLEQFAYAASHDLQEPLRMVSSYLSLVDRRYGEELDDDAAEFIEYAVDGAERMRDMIDALLTYSRVEMRGDDFDRIDLETLLEDVQKNLELKIEETEAEVTVESLPRVHGDRGQLQQVFQNLLSNALEYSGDARPRVHVSATRRGSEWALTVRDEGIGIDPKHADRIFEVFQRLHTRDEHPGTGIGLALCRRIVERHGGRIWADSESGEGSAFRFTLPAAEGRDD</sequence>
<dbReference type="Gene3D" id="1.10.287.130">
    <property type="match status" value="1"/>
</dbReference>
<dbReference type="Proteomes" id="UP000198876">
    <property type="component" value="Unassembled WGS sequence"/>
</dbReference>